<sequence length="208" mass="23658">MIPIIFLSLITCIVAQNPANVFDIRGQVLFRKDMPVPKNWKTNSRVLVNYGEYIGFIKDDGSFIVEGVPSGSYIVEVTNVDYIFEPIRYEINSKGKARARQLNLLQPNNVEVLPIPLVITARQPTRYFRIREEWKVTDVLLNPMVLMLLVAMVLLFLTPRLAGQDPELQKEMEKMQMPKMDVPDVAEVFANMFGGGKKTTKKPAVTRS</sequence>
<reference evidence="2" key="1">
    <citation type="submission" date="2022-11" db="UniProtKB">
        <authorList>
            <consortium name="WormBaseParasite"/>
        </authorList>
    </citation>
    <scope>IDENTIFICATION</scope>
</reference>
<accession>A0AC34PW65</accession>
<name>A0AC34PW65_9BILA</name>
<dbReference type="Proteomes" id="UP000887576">
    <property type="component" value="Unplaced"/>
</dbReference>
<proteinExistence type="predicted"/>
<evidence type="ECO:0000313" key="2">
    <source>
        <dbReference type="WBParaSite" id="JU765_v2.g10552.t1"/>
    </source>
</evidence>
<evidence type="ECO:0000313" key="1">
    <source>
        <dbReference type="Proteomes" id="UP000887576"/>
    </source>
</evidence>
<dbReference type="WBParaSite" id="JU765_v2.g10552.t1">
    <property type="protein sequence ID" value="JU765_v2.g10552.t1"/>
    <property type="gene ID" value="JU765_v2.g10552"/>
</dbReference>
<organism evidence="1 2">
    <name type="scientific">Panagrolaimus sp. JU765</name>
    <dbReference type="NCBI Taxonomy" id="591449"/>
    <lineage>
        <taxon>Eukaryota</taxon>
        <taxon>Metazoa</taxon>
        <taxon>Ecdysozoa</taxon>
        <taxon>Nematoda</taxon>
        <taxon>Chromadorea</taxon>
        <taxon>Rhabditida</taxon>
        <taxon>Tylenchina</taxon>
        <taxon>Panagrolaimomorpha</taxon>
        <taxon>Panagrolaimoidea</taxon>
        <taxon>Panagrolaimidae</taxon>
        <taxon>Panagrolaimus</taxon>
    </lineage>
</organism>
<protein>
    <submittedName>
        <fullName evidence="2">ER membrane protein complex subunit 7 beta-sandwich domain-containing protein</fullName>
    </submittedName>
</protein>